<proteinExistence type="inferred from homology"/>
<evidence type="ECO:0000256" key="4">
    <source>
        <dbReference type="ARBA" id="ARBA00022723"/>
    </source>
</evidence>
<dbReference type="Pfam" id="PF00111">
    <property type="entry name" value="Fer2"/>
    <property type="match status" value="1"/>
</dbReference>
<gene>
    <name evidence="10" type="ORF">NX720_24535</name>
</gene>
<keyword evidence="4" id="KW-0479">Metal-binding</keyword>
<sequence length="101" mass="11147">MYCDLEEGNRVTLQGPDGEETFRCPEDVYILDQAEKKLINLPYSCRAGSCSSCVGKIKSGTVDQSDQAFLDDEQMGDGFVLLCTAYPKSDVTIETHAEDKL</sequence>
<keyword evidence="5" id="KW-0249">Electron transport</keyword>
<feature type="domain" description="2Fe-2S ferredoxin-type" evidence="9">
    <location>
        <begin position="9"/>
        <end position="99"/>
    </location>
</feature>
<dbReference type="InterPro" id="IPR001041">
    <property type="entry name" value="2Fe-2S_ferredoxin-type"/>
</dbReference>
<dbReference type="PANTHER" id="PTHR43112">
    <property type="entry name" value="FERREDOXIN"/>
    <property type="match status" value="1"/>
</dbReference>
<dbReference type="RefSeq" id="WP_262598203.1">
    <property type="nucleotide sequence ID" value="NZ_CP103300.1"/>
</dbReference>
<evidence type="ECO:0000256" key="5">
    <source>
        <dbReference type="ARBA" id="ARBA00022982"/>
    </source>
</evidence>
<keyword evidence="3" id="KW-0001">2Fe-2S</keyword>
<keyword evidence="2" id="KW-0813">Transport</keyword>
<evidence type="ECO:0000256" key="2">
    <source>
        <dbReference type="ARBA" id="ARBA00022448"/>
    </source>
</evidence>
<reference evidence="10" key="1">
    <citation type="submission" date="2022-10" db="EMBL/GenBank/DDBJ databases">
        <title>Completed Genome Sequence of two octocoral isolated bacterium, Endozoicomonas euniceicola EF212T and Endozoicomonas gorgoniicola PS125T.</title>
        <authorList>
            <person name="Chiou Y.-J."/>
            <person name="Chen Y.-H."/>
        </authorList>
    </citation>
    <scope>NUCLEOTIDE SEQUENCE</scope>
    <source>
        <strain evidence="10">EF212</strain>
    </source>
</reference>
<comment type="cofactor">
    <cofactor evidence="8">
        <name>[2Fe-2S] cluster</name>
        <dbReference type="ChEBI" id="CHEBI:190135"/>
    </cofactor>
</comment>
<dbReference type="PROSITE" id="PS00197">
    <property type="entry name" value="2FE2S_FER_1"/>
    <property type="match status" value="1"/>
</dbReference>
<evidence type="ECO:0000256" key="6">
    <source>
        <dbReference type="ARBA" id="ARBA00023004"/>
    </source>
</evidence>
<dbReference type="Gene3D" id="3.10.20.30">
    <property type="match status" value="1"/>
</dbReference>
<dbReference type="EMBL" id="CP103300">
    <property type="protein sequence ID" value="UYM15946.1"/>
    <property type="molecule type" value="Genomic_DNA"/>
</dbReference>
<dbReference type="SUPFAM" id="SSF54292">
    <property type="entry name" value="2Fe-2S ferredoxin-like"/>
    <property type="match status" value="1"/>
</dbReference>
<dbReference type="NCBIfam" id="TIGR02008">
    <property type="entry name" value="fdx_plant"/>
    <property type="match status" value="1"/>
</dbReference>
<evidence type="ECO:0000313" key="10">
    <source>
        <dbReference type="EMBL" id="UYM15946.1"/>
    </source>
</evidence>
<evidence type="ECO:0000313" key="11">
    <source>
        <dbReference type="Proteomes" id="UP001163255"/>
    </source>
</evidence>
<keyword evidence="6" id="KW-0408">Iron</keyword>
<evidence type="ECO:0000256" key="8">
    <source>
        <dbReference type="ARBA" id="ARBA00034078"/>
    </source>
</evidence>
<protein>
    <submittedName>
        <fullName evidence="10">2Fe-2S iron-sulfur cluster-binding protein</fullName>
    </submittedName>
</protein>
<keyword evidence="11" id="KW-1185">Reference proteome</keyword>
<dbReference type="InterPro" id="IPR012675">
    <property type="entry name" value="Beta-grasp_dom_sf"/>
</dbReference>
<dbReference type="InterPro" id="IPR006058">
    <property type="entry name" value="2Fe2S_fd_BS"/>
</dbReference>
<dbReference type="PANTHER" id="PTHR43112:SF3">
    <property type="entry name" value="FERREDOXIN-2, CHLOROPLASTIC"/>
    <property type="match status" value="1"/>
</dbReference>
<evidence type="ECO:0000256" key="3">
    <source>
        <dbReference type="ARBA" id="ARBA00022714"/>
    </source>
</evidence>
<dbReference type="PROSITE" id="PS51085">
    <property type="entry name" value="2FE2S_FER_2"/>
    <property type="match status" value="1"/>
</dbReference>
<accession>A0ABY6GV54</accession>
<dbReference type="InterPro" id="IPR036010">
    <property type="entry name" value="2Fe-2S_ferredoxin-like_sf"/>
</dbReference>
<evidence type="ECO:0000256" key="7">
    <source>
        <dbReference type="ARBA" id="ARBA00023014"/>
    </source>
</evidence>
<evidence type="ECO:0000256" key="1">
    <source>
        <dbReference type="ARBA" id="ARBA00007874"/>
    </source>
</evidence>
<dbReference type="CDD" id="cd00207">
    <property type="entry name" value="fer2"/>
    <property type="match status" value="1"/>
</dbReference>
<name>A0ABY6GV54_9GAMM</name>
<comment type="similarity">
    <text evidence="1">Belongs to the 2Fe2S plant-type ferredoxin family.</text>
</comment>
<keyword evidence="7" id="KW-0411">Iron-sulfur</keyword>
<evidence type="ECO:0000259" key="9">
    <source>
        <dbReference type="PROSITE" id="PS51085"/>
    </source>
</evidence>
<dbReference type="InterPro" id="IPR010241">
    <property type="entry name" value="Fd_pln"/>
</dbReference>
<organism evidence="10 11">
    <name type="scientific">Endozoicomonas euniceicola</name>
    <dbReference type="NCBI Taxonomy" id="1234143"/>
    <lineage>
        <taxon>Bacteria</taxon>
        <taxon>Pseudomonadati</taxon>
        <taxon>Pseudomonadota</taxon>
        <taxon>Gammaproteobacteria</taxon>
        <taxon>Oceanospirillales</taxon>
        <taxon>Endozoicomonadaceae</taxon>
        <taxon>Endozoicomonas</taxon>
    </lineage>
</organism>
<dbReference type="Proteomes" id="UP001163255">
    <property type="component" value="Chromosome"/>
</dbReference>